<keyword evidence="5" id="KW-0694">RNA-binding</keyword>
<dbReference type="InterPro" id="IPR020568">
    <property type="entry name" value="Ribosomal_Su5_D2-typ_SF"/>
</dbReference>
<reference evidence="9" key="1">
    <citation type="journal article" date="2020" name="mSystems">
        <title>Genome- and Community-Level Interaction Insights into Carbon Utilization and Element Cycling Functions of Hydrothermarchaeota in Hydrothermal Sediment.</title>
        <authorList>
            <person name="Zhou Z."/>
            <person name="Liu Y."/>
            <person name="Xu W."/>
            <person name="Pan J."/>
            <person name="Luo Z.H."/>
            <person name="Li M."/>
        </authorList>
    </citation>
    <scope>NUCLEOTIDE SEQUENCE [LARGE SCALE GENOMIC DNA]</scope>
    <source>
        <strain evidence="9">SpSt-906</strain>
    </source>
</reference>
<dbReference type="PANTHER" id="PTHR11953">
    <property type="entry name" value="EXOSOME COMPLEX COMPONENT"/>
    <property type="match status" value="1"/>
</dbReference>
<dbReference type="GO" id="GO:0000175">
    <property type="term" value="F:3'-5'-RNA exonuclease activity"/>
    <property type="evidence" value="ECO:0007669"/>
    <property type="project" value="UniProtKB-UniRule"/>
</dbReference>
<feature type="binding site" evidence="6">
    <location>
        <position position="86"/>
    </location>
    <ligand>
        <name>phosphate</name>
        <dbReference type="ChEBI" id="CHEBI:43474"/>
        <note>substrate</note>
    </ligand>
</feature>
<dbReference type="PANTHER" id="PTHR11953:SF0">
    <property type="entry name" value="EXOSOME COMPLEX COMPONENT RRP41"/>
    <property type="match status" value="1"/>
</dbReference>
<evidence type="ECO:0000256" key="5">
    <source>
        <dbReference type="ARBA" id="ARBA00022884"/>
    </source>
</evidence>
<keyword evidence="2 6" id="KW-0698">rRNA processing</keyword>
<comment type="similarity">
    <text evidence="1 6">Belongs to the RNase PH family.</text>
</comment>
<protein>
    <recommendedName>
        <fullName evidence="6">Ribonuclease PH</fullName>
        <shortName evidence="6">RNase PH</shortName>
        <ecNumber evidence="6">2.7.7.56</ecNumber>
    </recommendedName>
    <alternativeName>
        <fullName evidence="6">tRNA nucleotidyltransferase</fullName>
    </alternativeName>
</protein>
<dbReference type="GO" id="GO:0008033">
    <property type="term" value="P:tRNA processing"/>
    <property type="evidence" value="ECO:0007669"/>
    <property type="project" value="UniProtKB-UniRule"/>
</dbReference>
<dbReference type="InterPro" id="IPR015847">
    <property type="entry name" value="ExoRNase_PH_dom2"/>
</dbReference>
<comment type="function">
    <text evidence="6">Phosphorolytic 3'-5' exoribonuclease that plays an important role in tRNA 3'-end maturation. Removes nucleotide residues following the 3'-CCA terminus of tRNAs; can also add nucleotides to the ends of RNA molecules by using nucleoside diphosphates as substrates, but this may not be physiologically important. Probably plays a role in initiation of 16S rRNA degradation (leading to ribosome degradation) during starvation.</text>
</comment>
<dbReference type="InterPro" id="IPR050080">
    <property type="entry name" value="RNase_PH"/>
</dbReference>
<evidence type="ECO:0000256" key="2">
    <source>
        <dbReference type="ARBA" id="ARBA00022552"/>
    </source>
</evidence>
<dbReference type="EMBL" id="DTMQ01000039">
    <property type="protein sequence ID" value="HGE99609.1"/>
    <property type="molecule type" value="Genomic_DNA"/>
</dbReference>
<comment type="subunit">
    <text evidence="6">Homohexameric ring arranged as a trimer of dimers.</text>
</comment>
<dbReference type="GO" id="GO:0031125">
    <property type="term" value="P:rRNA 3'-end processing"/>
    <property type="evidence" value="ECO:0007669"/>
    <property type="project" value="UniProtKB-ARBA"/>
</dbReference>
<feature type="domain" description="Exoribonuclease phosphorolytic" evidence="7">
    <location>
        <begin position="12"/>
        <end position="140"/>
    </location>
</feature>
<dbReference type="Pfam" id="PF03725">
    <property type="entry name" value="RNase_PH_C"/>
    <property type="match status" value="1"/>
</dbReference>
<dbReference type="FunFam" id="3.30.230.70:FF:000003">
    <property type="entry name" value="Ribonuclease PH"/>
    <property type="match status" value="1"/>
</dbReference>
<dbReference type="InterPro" id="IPR036345">
    <property type="entry name" value="ExoRNase_PH_dom2_sf"/>
</dbReference>
<keyword evidence="6 9" id="KW-0548">Nucleotidyltransferase</keyword>
<dbReference type="GO" id="GO:0016075">
    <property type="term" value="P:rRNA catabolic process"/>
    <property type="evidence" value="ECO:0007669"/>
    <property type="project" value="UniProtKB-UniRule"/>
</dbReference>
<dbReference type="InterPro" id="IPR001247">
    <property type="entry name" value="ExoRNase_PH_dom1"/>
</dbReference>
<dbReference type="EC" id="2.7.7.56" evidence="6"/>
<keyword evidence="3 6" id="KW-0820">tRNA-binding</keyword>
<dbReference type="GO" id="GO:0009022">
    <property type="term" value="F:tRNA nucleotidyltransferase activity"/>
    <property type="evidence" value="ECO:0007669"/>
    <property type="project" value="UniProtKB-UniRule"/>
</dbReference>
<evidence type="ECO:0000256" key="1">
    <source>
        <dbReference type="ARBA" id="ARBA00006678"/>
    </source>
</evidence>
<dbReference type="InterPro" id="IPR002381">
    <property type="entry name" value="RNase_PH_bac-type"/>
</dbReference>
<feature type="binding site" evidence="6">
    <location>
        <begin position="124"/>
        <end position="126"/>
    </location>
    <ligand>
        <name>phosphate</name>
        <dbReference type="ChEBI" id="CHEBI:43474"/>
        <note>substrate</note>
    </ligand>
</feature>
<evidence type="ECO:0000313" key="9">
    <source>
        <dbReference type="EMBL" id="HGE99609.1"/>
    </source>
</evidence>
<dbReference type="Pfam" id="PF01138">
    <property type="entry name" value="RNase_PH"/>
    <property type="match status" value="1"/>
</dbReference>
<comment type="catalytic activity">
    <reaction evidence="6">
        <text>tRNA(n+1) + phosphate = tRNA(n) + a ribonucleoside 5'-diphosphate</text>
        <dbReference type="Rhea" id="RHEA:10628"/>
        <dbReference type="Rhea" id="RHEA-COMP:17343"/>
        <dbReference type="Rhea" id="RHEA-COMP:17344"/>
        <dbReference type="ChEBI" id="CHEBI:43474"/>
        <dbReference type="ChEBI" id="CHEBI:57930"/>
        <dbReference type="ChEBI" id="CHEBI:173114"/>
        <dbReference type="EC" id="2.7.7.56"/>
    </reaction>
</comment>
<name>A0A7C3UVH0_UNCW3</name>
<dbReference type="HAMAP" id="MF_00564">
    <property type="entry name" value="RNase_PH"/>
    <property type="match status" value="1"/>
</dbReference>
<keyword evidence="4 6" id="KW-0819">tRNA processing</keyword>
<dbReference type="SUPFAM" id="SSF54211">
    <property type="entry name" value="Ribosomal protein S5 domain 2-like"/>
    <property type="match status" value="1"/>
</dbReference>
<dbReference type="GO" id="GO:0000049">
    <property type="term" value="F:tRNA binding"/>
    <property type="evidence" value="ECO:0007669"/>
    <property type="project" value="UniProtKB-UniRule"/>
</dbReference>
<evidence type="ECO:0000259" key="8">
    <source>
        <dbReference type="Pfam" id="PF03725"/>
    </source>
</evidence>
<keyword evidence="6 9" id="KW-0808">Transferase</keyword>
<evidence type="ECO:0000256" key="6">
    <source>
        <dbReference type="HAMAP-Rule" id="MF_00564"/>
    </source>
</evidence>
<feature type="domain" description="Exoribonuclease phosphorolytic" evidence="8">
    <location>
        <begin position="159"/>
        <end position="223"/>
    </location>
</feature>
<proteinExistence type="inferred from homology"/>
<gene>
    <name evidence="6" type="primary">rph</name>
    <name evidence="9" type="ORF">ENX07_06025</name>
</gene>
<dbReference type="SUPFAM" id="SSF55666">
    <property type="entry name" value="Ribonuclease PH domain 2-like"/>
    <property type="match status" value="1"/>
</dbReference>
<evidence type="ECO:0000256" key="3">
    <source>
        <dbReference type="ARBA" id="ARBA00022555"/>
    </source>
</evidence>
<evidence type="ECO:0000259" key="7">
    <source>
        <dbReference type="Pfam" id="PF01138"/>
    </source>
</evidence>
<organism evidence="9">
    <name type="scientific">candidate division WOR-3 bacterium</name>
    <dbReference type="NCBI Taxonomy" id="2052148"/>
    <lineage>
        <taxon>Bacteria</taxon>
        <taxon>Bacteria division WOR-3</taxon>
    </lineage>
</organism>
<evidence type="ECO:0000256" key="4">
    <source>
        <dbReference type="ARBA" id="ARBA00022694"/>
    </source>
</evidence>
<comment type="caution">
    <text evidence="9">The sequence shown here is derived from an EMBL/GenBank/DDBJ whole genome shotgun (WGS) entry which is preliminary data.</text>
</comment>
<sequence length="240" mass="27011">MRADGRNWDKERKIEYITGYLKYADGSCLVKLGNSQVLCSATVEKRVPPFLVGSGQGWVTAEYGMLPCSTKERQVRESRLGRPDSRSQEISRFLGRSLRAIVDLVALREYQIIIDCDCLQADGGTRTAAFNGGLIALYQATRALLEKKIIDRDPIIELAGAISVGIVNSRILLDLTYEEDSQAEVDMNLVLTESERIIEIQATAEKIPFRYETFQRMFELAKSGIKRIIEETRNTIKSLP</sequence>
<dbReference type="Gene3D" id="3.30.230.70">
    <property type="entry name" value="GHMP Kinase, N-terminal domain"/>
    <property type="match status" value="1"/>
</dbReference>
<dbReference type="NCBIfam" id="TIGR01966">
    <property type="entry name" value="RNasePH"/>
    <property type="match status" value="1"/>
</dbReference>
<dbReference type="AlphaFoldDB" id="A0A7C3UVH0"/>
<dbReference type="InterPro" id="IPR027408">
    <property type="entry name" value="PNPase/RNase_PH_dom_sf"/>
</dbReference>
<accession>A0A7C3UVH0</accession>